<reference evidence="2" key="1">
    <citation type="submission" date="2021-02" db="EMBL/GenBank/DDBJ databases">
        <authorList>
            <person name="Dougan E. K."/>
            <person name="Rhodes N."/>
            <person name="Thang M."/>
            <person name="Chan C."/>
        </authorList>
    </citation>
    <scope>NUCLEOTIDE SEQUENCE</scope>
</reference>
<dbReference type="AlphaFoldDB" id="A0A813HI86"/>
<dbReference type="Proteomes" id="UP000654075">
    <property type="component" value="Unassembled WGS sequence"/>
</dbReference>
<dbReference type="OrthoDB" id="445617at2759"/>
<evidence type="ECO:0000256" key="1">
    <source>
        <dbReference type="SAM" id="MobiDB-lite"/>
    </source>
</evidence>
<dbReference type="EMBL" id="CAJNNV010031763">
    <property type="protein sequence ID" value="CAE8637752.1"/>
    <property type="molecule type" value="Genomic_DNA"/>
</dbReference>
<feature type="region of interest" description="Disordered" evidence="1">
    <location>
        <begin position="96"/>
        <end position="222"/>
    </location>
</feature>
<protein>
    <submittedName>
        <fullName evidence="2">Uncharacterized protein</fullName>
    </submittedName>
</protein>
<evidence type="ECO:0000313" key="2">
    <source>
        <dbReference type="EMBL" id="CAE8637752.1"/>
    </source>
</evidence>
<feature type="compositionally biased region" description="Basic residues" evidence="1">
    <location>
        <begin position="155"/>
        <end position="190"/>
    </location>
</feature>
<feature type="compositionally biased region" description="Basic and acidic residues" evidence="1">
    <location>
        <begin position="141"/>
        <end position="154"/>
    </location>
</feature>
<name>A0A813HI86_POLGL</name>
<proteinExistence type="predicted"/>
<sequence length="389" mass="44330">MRNKGWRLKHEEIVIENMMYHCKPCKKEAPWYEVFYTHLDTKNHVKAMKGQGLPDPPTEPTAEELKSWSDLLRPYCADEPVESGSGSAERTVVLLEARPGQPSTAEAEASSQSRSRSRHRSSAKLLTRSEAKAQTQVVLRQARESAAEATDSKRPRNTKKGRNLAGHRSRSRRRAARSPKRPRSRRRRRDGSKSRSADRRRRRLPATPEKEVHATPSVAFAPPQEEAVEHLVEVDAQDIRFTQDSIGSKFSDGKTFELLISELRSGKAHPARSEFLKLRAVCTRLNGVHTYFSRDNRRLHCLKEYRKEIGKPLKVILKVKQHESLANVIASIVQDSLTQDVVRALSTKNKGDSVQVRGQPIKQQQQVFKKMQQDVQALRRNLGQGNKQY</sequence>
<comment type="caution">
    <text evidence="2">The sequence shown here is derived from an EMBL/GenBank/DDBJ whole genome shotgun (WGS) entry which is preliminary data.</text>
</comment>
<keyword evidence="3" id="KW-1185">Reference proteome</keyword>
<accession>A0A813HI86</accession>
<evidence type="ECO:0000313" key="3">
    <source>
        <dbReference type="Proteomes" id="UP000654075"/>
    </source>
</evidence>
<organism evidence="2 3">
    <name type="scientific">Polarella glacialis</name>
    <name type="common">Dinoflagellate</name>
    <dbReference type="NCBI Taxonomy" id="89957"/>
    <lineage>
        <taxon>Eukaryota</taxon>
        <taxon>Sar</taxon>
        <taxon>Alveolata</taxon>
        <taxon>Dinophyceae</taxon>
        <taxon>Suessiales</taxon>
        <taxon>Suessiaceae</taxon>
        <taxon>Polarella</taxon>
    </lineage>
</organism>
<gene>
    <name evidence="2" type="ORF">PGLA1383_LOCUS53080</name>
</gene>
<feature type="compositionally biased region" description="Low complexity" evidence="1">
    <location>
        <begin position="103"/>
        <end position="114"/>
    </location>
</feature>